<feature type="transmembrane region" description="Helical" evidence="6">
    <location>
        <begin position="179"/>
        <end position="201"/>
    </location>
</feature>
<dbReference type="InterPro" id="IPR000276">
    <property type="entry name" value="GPCR_Rhodpsn"/>
</dbReference>
<keyword evidence="4 6" id="KW-0472">Membrane</keyword>
<keyword evidence="2 5" id="KW-0812">Transmembrane</keyword>
<evidence type="ECO:0000313" key="9">
    <source>
        <dbReference type="Proteomes" id="UP000078046"/>
    </source>
</evidence>
<name>A0A177AX85_9BILA</name>
<evidence type="ECO:0000259" key="7">
    <source>
        <dbReference type="PROSITE" id="PS50262"/>
    </source>
</evidence>
<keyword evidence="3 6" id="KW-1133">Transmembrane helix</keyword>
<gene>
    <name evidence="8" type="ORF">A3Q56_05637</name>
</gene>
<feature type="transmembrane region" description="Helical" evidence="6">
    <location>
        <begin position="15"/>
        <end position="36"/>
    </location>
</feature>
<dbReference type="GO" id="GO:0004930">
    <property type="term" value="F:G protein-coupled receptor activity"/>
    <property type="evidence" value="ECO:0007669"/>
    <property type="project" value="UniProtKB-KW"/>
</dbReference>
<evidence type="ECO:0000256" key="2">
    <source>
        <dbReference type="ARBA" id="ARBA00022692"/>
    </source>
</evidence>
<dbReference type="InterPro" id="IPR017452">
    <property type="entry name" value="GPCR_Rhodpsn_7TM"/>
</dbReference>
<accession>A0A177AX85</accession>
<feature type="transmembrane region" description="Helical" evidence="6">
    <location>
        <begin position="93"/>
        <end position="117"/>
    </location>
</feature>
<evidence type="ECO:0000256" key="1">
    <source>
        <dbReference type="ARBA" id="ARBA00004370"/>
    </source>
</evidence>
<reference evidence="8 9" key="1">
    <citation type="submission" date="2016-04" db="EMBL/GenBank/DDBJ databases">
        <title>The genome of Intoshia linei affirms orthonectids as highly simplified spiralians.</title>
        <authorList>
            <person name="Mikhailov K.V."/>
            <person name="Slusarev G.S."/>
            <person name="Nikitin M.A."/>
            <person name="Logacheva M.D."/>
            <person name="Penin A."/>
            <person name="Aleoshin V."/>
            <person name="Panchin Y.V."/>
        </authorList>
    </citation>
    <scope>NUCLEOTIDE SEQUENCE [LARGE SCALE GENOMIC DNA]</scope>
    <source>
        <strain evidence="8">Intl2013</strain>
        <tissue evidence="8">Whole animal</tissue>
    </source>
</reference>
<feature type="domain" description="G-protein coupled receptors family 1 profile" evidence="7">
    <location>
        <begin position="28"/>
        <end position="247"/>
    </location>
</feature>
<dbReference type="EMBL" id="LWCA01000873">
    <property type="protein sequence ID" value="OAF66638.1"/>
    <property type="molecule type" value="Genomic_DNA"/>
</dbReference>
<dbReference type="SUPFAM" id="SSF81321">
    <property type="entry name" value="Family A G protein-coupled receptor-like"/>
    <property type="match status" value="1"/>
</dbReference>
<feature type="transmembrane region" description="Helical" evidence="6">
    <location>
        <begin position="129"/>
        <end position="151"/>
    </location>
</feature>
<feature type="non-terminal residue" evidence="8">
    <location>
        <position position="247"/>
    </location>
</feature>
<feature type="transmembrane region" description="Helical" evidence="6">
    <location>
        <begin position="48"/>
        <end position="73"/>
    </location>
</feature>
<comment type="caution">
    <text evidence="8">The sequence shown here is derived from an EMBL/GenBank/DDBJ whole genome shotgun (WGS) entry which is preliminary data.</text>
</comment>
<dbReference type="PROSITE" id="PS50262">
    <property type="entry name" value="G_PROTEIN_RECEP_F1_2"/>
    <property type="match status" value="1"/>
</dbReference>
<evidence type="ECO:0000256" key="3">
    <source>
        <dbReference type="ARBA" id="ARBA00022989"/>
    </source>
</evidence>
<proteinExistence type="inferred from homology"/>
<comment type="similarity">
    <text evidence="5">Belongs to the G-protein coupled receptor 1 family.</text>
</comment>
<dbReference type="GO" id="GO:0016020">
    <property type="term" value="C:membrane"/>
    <property type="evidence" value="ECO:0007669"/>
    <property type="project" value="UniProtKB-SubCell"/>
</dbReference>
<dbReference type="AlphaFoldDB" id="A0A177AX85"/>
<comment type="subcellular location">
    <subcellularLocation>
        <location evidence="1">Membrane</location>
    </subcellularLocation>
</comment>
<dbReference type="Pfam" id="PF00001">
    <property type="entry name" value="7tm_1"/>
    <property type="match status" value="1"/>
</dbReference>
<dbReference type="PANTHER" id="PTHR45698:SF1">
    <property type="entry name" value="TRACE AMINE-ASSOCIATED RECEPTOR 13C-LIKE"/>
    <property type="match status" value="1"/>
</dbReference>
<keyword evidence="5" id="KW-0297">G-protein coupled receptor</keyword>
<evidence type="ECO:0000256" key="5">
    <source>
        <dbReference type="RuleBase" id="RU000688"/>
    </source>
</evidence>
<keyword evidence="5" id="KW-0675">Receptor</keyword>
<keyword evidence="9" id="KW-1185">Reference proteome</keyword>
<evidence type="ECO:0000256" key="6">
    <source>
        <dbReference type="SAM" id="Phobius"/>
    </source>
</evidence>
<evidence type="ECO:0000313" key="8">
    <source>
        <dbReference type="EMBL" id="OAF66638.1"/>
    </source>
</evidence>
<sequence>MSSDINFIEWTVQVIYIPLVLCGIIIGLFNISMHIIYRKILLKCKSQYFTFTLSICDCLSIVSMALQMYFISLRKENLNESKIIDTTSIFTTLFIQTGLIMWFFINVSNILVIFITLDRYLIVFHPIQYHYLVKSVYIVSIILAIFIGYLFSHLKCLYMNEFLNDSFLISSEKGRYAEIIGILTFLFEFTMPLFIHIYCYVKILKHFKGEKLNNSKKVKFDISNKYSNYHPFKNEREEIRQNIFIVL</sequence>
<dbReference type="PANTHER" id="PTHR45698">
    <property type="entry name" value="TRACE AMINE-ASSOCIATED RECEPTOR 19N-RELATED"/>
    <property type="match status" value="1"/>
</dbReference>
<dbReference type="Proteomes" id="UP000078046">
    <property type="component" value="Unassembled WGS sequence"/>
</dbReference>
<dbReference type="CDD" id="cd00637">
    <property type="entry name" value="7tm_classA_rhodopsin-like"/>
    <property type="match status" value="1"/>
</dbReference>
<evidence type="ECO:0000256" key="4">
    <source>
        <dbReference type="ARBA" id="ARBA00023136"/>
    </source>
</evidence>
<organism evidence="8 9">
    <name type="scientific">Intoshia linei</name>
    <dbReference type="NCBI Taxonomy" id="1819745"/>
    <lineage>
        <taxon>Eukaryota</taxon>
        <taxon>Metazoa</taxon>
        <taxon>Spiralia</taxon>
        <taxon>Lophotrochozoa</taxon>
        <taxon>Mesozoa</taxon>
        <taxon>Orthonectida</taxon>
        <taxon>Rhopaluridae</taxon>
        <taxon>Intoshia</taxon>
    </lineage>
</organism>
<keyword evidence="5" id="KW-0807">Transducer</keyword>
<dbReference type="Gene3D" id="1.20.1070.10">
    <property type="entry name" value="Rhodopsin 7-helix transmembrane proteins"/>
    <property type="match status" value="1"/>
</dbReference>
<protein>
    <recommendedName>
        <fullName evidence="7">G-protein coupled receptors family 1 profile domain-containing protein</fullName>
    </recommendedName>
</protein>
<dbReference type="PROSITE" id="PS00237">
    <property type="entry name" value="G_PROTEIN_RECEP_F1_1"/>
    <property type="match status" value="1"/>
</dbReference>
<dbReference type="PRINTS" id="PR00237">
    <property type="entry name" value="GPCRRHODOPSN"/>
</dbReference>